<evidence type="ECO:0000313" key="3">
    <source>
        <dbReference type="Proteomes" id="UP000012429"/>
    </source>
</evidence>
<comment type="caution">
    <text evidence="2">The sequence shown here is derived from an EMBL/GenBank/DDBJ whole genome shotgun (WGS) entry which is preliminary data.</text>
</comment>
<feature type="region of interest" description="Disordered" evidence="1">
    <location>
        <begin position="608"/>
        <end position="640"/>
    </location>
</feature>
<dbReference type="Proteomes" id="UP000012429">
    <property type="component" value="Unassembled WGS sequence"/>
</dbReference>
<dbReference type="AlphaFoldDB" id="N6V8C0"/>
<evidence type="ECO:0000256" key="1">
    <source>
        <dbReference type="SAM" id="MobiDB-lite"/>
    </source>
</evidence>
<evidence type="ECO:0000313" key="2">
    <source>
        <dbReference type="EMBL" id="ENN89431.1"/>
    </source>
</evidence>
<dbReference type="EMBL" id="AQHN01000006">
    <property type="protein sequence ID" value="ENN89431.1"/>
    <property type="molecule type" value="Genomic_DNA"/>
</dbReference>
<feature type="compositionally biased region" description="Polar residues" evidence="1">
    <location>
        <begin position="623"/>
        <end position="640"/>
    </location>
</feature>
<feature type="region of interest" description="Disordered" evidence="1">
    <location>
        <begin position="20"/>
        <end position="40"/>
    </location>
</feature>
<gene>
    <name evidence="2" type="ORF">RHSP_66447</name>
</gene>
<sequence>MPASHAACNIGIASIGVNAGHDGRARQRKGHRRRAVSSHSASAAIHRARMDFNSSLALQAAEKEAVGIRGGRRQRDGLAVRGERLRRFLAEQLFPRAQGFHHLEVRILRGKAVHLRFVLVRQDRAGHIEQRAAWADELASLRQGFLLLAGALVEILLRQPPLRIGSPPPGARAGAWRIDQNLVELAAQGKQTAALIMDLDITGSSPLQPLDDRRQPPPVAVIGVNLTLVMHGGRHGKRLAAAAGAIVEHLIALFGQDEIGDDLRAFVLNLEPALLEGKFCGDVRQAGCAFAGWNADAATGNLRCLRACTLQRLHDLGAVGLQRVCAKVERRTFGKSLRFGKPAVTECALEGGFDPFRDVALDMKGRVFELAGRKGSQRLGARCLGREFVAVEFCGESLGRKAPLAKEYGMGQCRGAVVFHQPGMGKSHAQCVVDDIADRGPVAGTGEAMGKAPILQGVSHRSLARFYIGKNFDGPLQSAAQTHSLLSCLRMARSLVGSSGDLRPVKTADTSPIRSNIAHGGRLLRCLNRVVAAIDRESKRHADLPGLCGDRRLLRCDDFVADLGRSGGDHADVLSGGTGEIENAPVNEGSAVVDANDDAATIMLVGDPQTRAESKRAMGGSKISGTHTFPGSSLGASSVP</sequence>
<name>N6V8C0_9HYPH</name>
<protein>
    <submittedName>
        <fullName evidence="2">Uncharacterized protein</fullName>
    </submittedName>
</protein>
<keyword evidence="3" id="KW-1185">Reference proteome</keyword>
<proteinExistence type="predicted"/>
<accession>N6V8C0</accession>
<feature type="compositionally biased region" description="Basic residues" evidence="1">
    <location>
        <begin position="26"/>
        <end position="36"/>
    </location>
</feature>
<reference evidence="2 3" key="1">
    <citation type="journal article" date="2012" name="BMC Genomics">
        <title>Genomic basis of broad host range and environmental adaptability of Rhizobium tropici CIAT 899 and Rhizobium sp. PRF 81 which are used in inoculants for common bean (Phaseolus vulgaris L.).</title>
        <authorList>
            <person name="Ormeno-Orrillo E."/>
            <person name="Menna P."/>
            <person name="Almeida L.G."/>
            <person name="Ollero F.J."/>
            <person name="Nicolas M.F."/>
            <person name="Pains Rodrigues E."/>
            <person name="Shigueyoshi Nakatani A."/>
            <person name="Silva Batista J.S."/>
            <person name="Oliveira Chueire L.M."/>
            <person name="Souza R.C."/>
            <person name="Ribeiro Vasconcelos A.T."/>
            <person name="Megias M."/>
            <person name="Hungria M."/>
            <person name="Martinez-Romero E."/>
        </authorList>
    </citation>
    <scope>NUCLEOTIDE SEQUENCE [LARGE SCALE GENOMIC DNA]</scope>
    <source>
        <strain evidence="2 3">PRF 81</strain>
    </source>
</reference>
<organism evidence="2 3">
    <name type="scientific">Rhizobium freirei PRF 81</name>
    <dbReference type="NCBI Taxonomy" id="363754"/>
    <lineage>
        <taxon>Bacteria</taxon>
        <taxon>Pseudomonadati</taxon>
        <taxon>Pseudomonadota</taxon>
        <taxon>Alphaproteobacteria</taxon>
        <taxon>Hyphomicrobiales</taxon>
        <taxon>Rhizobiaceae</taxon>
        <taxon>Rhizobium/Agrobacterium group</taxon>
        <taxon>Rhizobium</taxon>
    </lineage>
</organism>